<feature type="binding site" evidence="8 10">
    <location>
        <position position="84"/>
    </location>
    <ligand>
        <name>3-methyl-2-oxobutanoate</name>
        <dbReference type="ChEBI" id="CHEBI:11851"/>
    </ligand>
</feature>
<comment type="subunit">
    <text evidence="3 8">Homodecamer; pentamer of dimers.</text>
</comment>
<evidence type="ECO:0000256" key="4">
    <source>
        <dbReference type="ARBA" id="ARBA00022655"/>
    </source>
</evidence>
<dbReference type="Pfam" id="PF02548">
    <property type="entry name" value="Pantoate_transf"/>
    <property type="match status" value="1"/>
</dbReference>
<dbReference type="OrthoDB" id="9781789at2"/>
<dbReference type="InterPro" id="IPR015813">
    <property type="entry name" value="Pyrv/PenolPyrv_kinase-like_dom"/>
</dbReference>
<comment type="catalytic activity">
    <reaction evidence="8">
        <text>(6R)-5,10-methylene-5,6,7,8-tetrahydrofolate + 3-methyl-2-oxobutanoate + H2O = 2-dehydropantoate + (6S)-5,6,7,8-tetrahydrofolate</text>
        <dbReference type="Rhea" id="RHEA:11824"/>
        <dbReference type="ChEBI" id="CHEBI:11561"/>
        <dbReference type="ChEBI" id="CHEBI:11851"/>
        <dbReference type="ChEBI" id="CHEBI:15377"/>
        <dbReference type="ChEBI" id="CHEBI:15636"/>
        <dbReference type="ChEBI" id="CHEBI:57453"/>
        <dbReference type="EC" id="2.1.2.11"/>
    </reaction>
</comment>
<keyword evidence="8 11" id="KW-0460">Magnesium</keyword>
<dbReference type="NCBIfam" id="TIGR00222">
    <property type="entry name" value="panB"/>
    <property type="match status" value="1"/>
</dbReference>
<dbReference type="RefSeq" id="WP_087505501.1">
    <property type="nucleotide sequence ID" value="NZ_BMDX01000006.1"/>
</dbReference>
<keyword evidence="5 8" id="KW-0808">Transferase</keyword>
<feature type="binding site" evidence="8 10">
    <location>
        <position position="112"/>
    </location>
    <ligand>
        <name>3-methyl-2-oxobutanoate</name>
        <dbReference type="ChEBI" id="CHEBI:11851"/>
    </ligand>
</feature>
<keyword evidence="13" id="KW-1185">Reference proteome</keyword>
<dbReference type="Proteomes" id="UP000619743">
    <property type="component" value="Unassembled WGS sequence"/>
</dbReference>
<feature type="binding site" evidence="8 11">
    <location>
        <position position="114"/>
    </location>
    <ligand>
        <name>Mg(2+)</name>
        <dbReference type="ChEBI" id="CHEBI:18420"/>
    </ligand>
</feature>
<evidence type="ECO:0000256" key="9">
    <source>
        <dbReference type="PIRSR" id="PIRSR000388-1"/>
    </source>
</evidence>
<evidence type="ECO:0000256" key="5">
    <source>
        <dbReference type="ARBA" id="ARBA00022679"/>
    </source>
</evidence>
<dbReference type="GO" id="GO:0005737">
    <property type="term" value="C:cytoplasm"/>
    <property type="evidence" value="ECO:0007669"/>
    <property type="project" value="UniProtKB-SubCell"/>
</dbReference>
<dbReference type="UniPathway" id="UPA00028">
    <property type="reaction ID" value="UER00003"/>
</dbReference>
<dbReference type="GO" id="GO:0003864">
    <property type="term" value="F:3-methyl-2-oxobutanoate hydroxymethyltransferase activity"/>
    <property type="evidence" value="ECO:0007669"/>
    <property type="project" value="UniProtKB-UniRule"/>
</dbReference>
<keyword evidence="6 8" id="KW-0479">Metal-binding</keyword>
<organism evidence="12 13">
    <name type="scientific">Neiella marina</name>
    <dbReference type="NCBI Taxonomy" id="508461"/>
    <lineage>
        <taxon>Bacteria</taxon>
        <taxon>Pseudomonadati</taxon>
        <taxon>Pseudomonadota</taxon>
        <taxon>Gammaproteobacteria</taxon>
        <taxon>Alteromonadales</taxon>
        <taxon>Echinimonadaceae</taxon>
        <taxon>Neiella</taxon>
    </lineage>
</organism>
<evidence type="ECO:0000256" key="2">
    <source>
        <dbReference type="ARBA" id="ARBA00008676"/>
    </source>
</evidence>
<accession>A0A8J2U478</accession>
<proteinExistence type="inferred from homology"/>
<comment type="subcellular location">
    <subcellularLocation>
        <location evidence="8">Cytoplasm</location>
    </subcellularLocation>
</comment>
<evidence type="ECO:0000256" key="8">
    <source>
        <dbReference type="HAMAP-Rule" id="MF_00156"/>
    </source>
</evidence>
<dbReference type="AlphaFoldDB" id="A0A8J2U478"/>
<evidence type="ECO:0000256" key="6">
    <source>
        <dbReference type="ARBA" id="ARBA00022723"/>
    </source>
</evidence>
<reference evidence="13" key="1">
    <citation type="journal article" date="2019" name="Int. J. Syst. Evol. Microbiol.">
        <title>The Global Catalogue of Microorganisms (GCM) 10K type strain sequencing project: providing services to taxonomists for standard genome sequencing and annotation.</title>
        <authorList>
            <consortium name="The Broad Institute Genomics Platform"/>
            <consortium name="The Broad Institute Genome Sequencing Center for Infectious Disease"/>
            <person name="Wu L."/>
            <person name="Ma J."/>
        </authorList>
    </citation>
    <scope>NUCLEOTIDE SEQUENCE [LARGE SCALE GENOMIC DNA]</scope>
    <source>
        <strain evidence="13">CGMCC 1.10130</strain>
    </source>
</reference>
<feature type="binding site" evidence="8 10">
    <location>
        <begin position="45"/>
        <end position="46"/>
    </location>
    <ligand>
        <name>3-methyl-2-oxobutanoate</name>
        <dbReference type="ChEBI" id="CHEBI:11851"/>
    </ligand>
</feature>
<dbReference type="InterPro" id="IPR003700">
    <property type="entry name" value="Pantoate_hydroxy_MeTrfase"/>
</dbReference>
<feature type="binding site" evidence="8 11">
    <location>
        <position position="84"/>
    </location>
    <ligand>
        <name>Mg(2+)</name>
        <dbReference type="ChEBI" id="CHEBI:18420"/>
    </ligand>
</feature>
<dbReference type="SUPFAM" id="SSF51621">
    <property type="entry name" value="Phosphoenolpyruvate/pyruvate domain"/>
    <property type="match status" value="1"/>
</dbReference>
<evidence type="ECO:0000256" key="11">
    <source>
        <dbReference type="PIRSR" id="PIRSR000388-3"/>
    </source>
</evidence>
<dbReference type="InterPro" id="IPR040442">
    <property type="entry name" value="Pyrv_kinase-like_dom_sf"/>
</dbReference>
<protein>
    <recommendedName>
        <fullName evidence="8">3-methyl-2-oxobutanoate hydroxymethyltransferase</fullName>
        <ecNumber evidence="8">2.1.2.11</ecNumber>
    </recommendedName>
    <alternativeName>
        <fullName evidence="8">Ketopantoate hydroxymethyltransferase</fullName>
        <shortName evidence="8">KPHMT</shortName>
    </alternativeName>
</protein>
<evidence type="ECO:0000256" key="7">
    <source>
        <dbReference type="ARBA" id="ARBA00056497"/>
    </source>
</evidence>
<comment type="cofactor">
    <cofactor evidence="8 11">
        <name>Mg(2+)</name>
        <dbReference type="ChEBI" id="CHEBI:18420"/>
    </cofactor>
    <text evidence="8 11">Binds 1 Mg(2+) ion per subunit.</text>
</comment>
<dbReference type="FunFam" id="3.20.20.60:FF:000003">
    <property type="entry name" value="3-methyl-2-oxobutanoate hydroxymethyltransferase"/>
    <property type="match status" value="1"/>
</dbReference>
<feature type="active site" description="Proton acceptor" evidence="8 9">
    <location>
        <position position="181"/>
    </location>
</feature>
<comment type="similarity">
    <text evidence="2 8">Belongs to the PanB family.</text>
</comment>
<comment type="caution">
    <text evidence="12">The sequence shown here is derived from an EMBL/GenBank/DDBJ whole genome shotgun (WGS) entry which is preliminary data.</text>
</comment>
<keyword evidence="4 8" id="KW-0566">Pantothenate biosynthesis</keyword>
<comment type="function">
    <text evidence="7 8">Catalyzes the reversible reaction in which hydroxymethyl group from 5,10-methylenetetrahydrofolate is transferred onto alpha-ketoisovalerate to form ketopantoate.</text>
</comment>
<dbReference type="CDD" id="cd06557">
    <property type="entry name" value="KPHMT-like"/>
    <property type="match status" value="1"/>
</dbReference>
<dbReference type="NCBIfam" id="NF001452">
    <property type="entry name" value="PRK00311.1"/>
    <property type="match status" value="1"/>
</dbReference>
<comment type="pathway">
    <text evidence="1 8">Cofactor biosynthesis; (R)-pantothenate biosynthesis; (R)-pantoate from 3-methyl-2-oxobutanoate: step 1/2.</text>
</comment>
<dbReference type="GO" id="GO:0015940">
    <property type="term" value="P:pantothenate biosynthetic process"/>
    <property type="evidence" value="ECO:0007669"/>
    <property type="project" value="UniProtKB-UniRule"/>
</dbReference>
<evidence type="ECO:0000256" key="3">
    <source>
        <dbReference type="ARBA" id="ARBA00011424"/>
    </source>
</evidence>
<evidence type="ECO:0000256" key="10">
    <source>
        <dbReference type="PIRSR" id="PIRSR000388-2"/>
    </source>
</evidence>
<sequence length="265" mass="28434">MKKVSVASLLKKKQEGQKFATLTAYDASFAKLFDDCGIDLILIGDSLGMVLQGESSTLPVTVEQVAYHTRCVASSTQRTMVVADMPFMSYATPEQTYENAAELMRAGANMVKMEGGEWLCETIQGLVDRGVPVCGHLGLTPQSVNVFGGFKIQGRGDAAARQLINSAMELEKAGIQLLVLECIPAPLAKRVARSLTIPVIGIGAGKDTDGQILVMQDMLGITAGYVPSFSKNYLAATGDIREAVKLYIDEVEQGLFPAAEQSFDE</sequence>
<keyword evidence="8" id="KW-0963">Cytoplasm</keyword>
<dbReference type="PIRSF" id="PIRSF000388">
    <property type="entry name" value="Pantoate_hydroxy_MeTrfase"/>
    <property type="match status" value="1"/>
</dbReference>
<dbReference type="HAMAP" id="MF_00156">
    <property type="entry name" value="PanB"/>
    <property type="match status" value="1"/>
</dbReference>
<evidence type="ECO:0000313" key="13">
    <source>
        <dbReference type="Proteomes" id="UP000619743"/>
    </source>
</evidence>
<gene>
    <name evidence="12" type="primary">panB1</name>
    <name evidence="8" type="synonym">panB</name>
    <name evidence="12" type="ORF">GCM10011369_15020</name>
</gene>
<name>A0A8J2U478_9GAMM</name>
<dbReference type="PANTHER" id="PTHR20881">
    <property type="entry name" value="3-METHYL-2-OXOBUTANOATE HYDROXYMETHYLTRANSFERASE"/>
    <property type="match status" value="1"/>
</dbReference>
<dbReference type="PANTHER" id="PTHR20881:SF0">
    <property type="entry name" value="3-METHYL-2-OXOBUTANOATE HYDROXYMETHYLTRANSFERASE"/>
    <property type="match status" value="1"/>
</dbReference>
<evidence type="ECO:0000256" key="1">
    <source>
        <dbReference type="ARBA" id="ARBA00005033"/>
    </source>
</evidence>
<feature type="binding site" evidence="8 11">
    <location>
        <position position="45"/>
    </location>
    <ligand>
        <name>Mg(2+)</name>
        <dbReference type="ChEBI" id="CHEBI:18420"/>
    </ligand>
</feature>
<evidence type="ECO:0000313" key="12">
    <source>
        <dbReference type="EMBL" id="GGA74190.1"/>
    </source>
</evidence>
<dbReference type="EC" id="2.1.2.11" evidence="8"/>
<dbReference type="GO" id="GO:0000287">
    <property type="term" value="F:magnesium ion binding"/>
    <property type="evidence" value="ECO:0007669"/>
    <property type="project" value="TreeGrafter"/>
</dbReference>
<dbReference type="EMBL" id="BMDX01000006">
    <property type="protein sequence ID" value="GGA74190.1"/>
    <property type="molecule type" value="Genomic_DNA"/>
</dbReference>
<dbReference type="Gene3D" id="3.20.20.60">
    <property type="entry name" value="Phosphoenolpyruvate-binding domains"/>
    <property type="match status" value="1"/>
</dbReference>